<organism evidence="2 3">
    <name type="scientific">Turneriella parva (strain ATCC BAA-1111 / DSM 21527 / NCTC 11395 / H)</name>
    <name type="common">Leptospira parva</name>
    <dbReference type="NCBI Taxonomy" id="869212"/>
    <lineage>
        <taxon>Bacteria</taxon>
        <taxon>Pseudomonadati</taxon>
        <taxon>Spirochaetota</taxon>
        <taxon>Spirochaetia</taxon>
        <taxon>Leptospirales</taxon>
        <taxon>Leptospiraceae</taxon>
        <taxon>Turneriella</taxon>
    </lineage>
</organism>
<feature type="domain" description="SpoVT-AbrB" evidence="1">
    <location>
        <begin position="2"/>
        <end position="47"/>
    </location>
</feature>
<protein>
    <submittedName>
        <fullName evidence="2">Transcriptional regulator, AbrB family</fullName>
    </submittedName>
</protein>
<dbReference type="Gene3D" id="2.10.260.10">
    <property type="match status" value="1"/>
</dbReference>
<dbReference type="Pfam" id="PF04014">
    <property type="entry name" value="MazE_antitoxin"/>
    <property type="match status" value="1"/>
</dbReference>
<evidence type="ECO:0000313" key="3">
    <source>
        <dbReference type="Proteomes" id="UP000006048"/>
    </source>
</evidence>
<dbReference type="EMBL" id="CP002959">
    <property type="protein sequence ID" value="AFM13028.1"/>
    <property type="molecule type" value="Genomic_DNA"/>
</dbReference>
<dbReference type="PATRIC" id="fig|869212.3.peg.2401"/>
<reference evidence="2 3" key="1">
    <citation type="submission" date="2012-06" db="EMBL/GenBank/DDBJ databases">
        <title>The complete chromosome of genome of Turneriella parva DSM 21527.</title>
        <authorList>
            <consortium name="US DOE Joint Genome Institute (JGI-PGF)"/>
            <person name="Lucas S."/>
            <person name="Han J."/>
            <person name="Lapidus A."/>
            <person name="Bruce D."/>
            <person name="Goodwin L."/>
            <person name="Pitluck S."/>
            <person name="Peters L."/>
            <person name="Kyrpides N."/>
            <person name="Mavromatis K."/>
            <person name="Ivanova N."/>
            <person name="Mikhailova N."/>
            <person name="Chertkov O."/>
            <person name="Detter J.C."/>
            <person name="Tapia R."/>
            <person name="Han C."/>
            <person name="Land M."/>
            <person name="Hauser L."/>
            <person name="Markowitz V."/>
            <person name="Cheng J.-F."/>
            <person name="Hugenholtz P."/>
            <person name="Woyke T."/>
            <person name="Wu D."/>
            <person name="Gronow S."/>
            <person name="Wellnitz S."/>
            <person name="Brambilla E."/>
            <person name="Klenk H.-P."/>
            <person name="Eisen J.A."/>
        </authorList>
    </citation>
    <scope>NUCLEOTIDE SEQUENCE [LARGE SCALE GENOMIC DNA]</scope>
    <source>
        <strain evidence="3">ATCC BAA-1111 / DSM 21527 / NCTC 11395 / H</strain>
    </source>
</reference>
<keyword evidence="3" id="KW-1185">Reference proteome</keyword>
<dbReference type="GO" id="GO:0003677">
    <property type="term" value="F:DNA binding"/>
    <property type="evidence" value="ECO:0007669"/>
    <property type="project" value="InterPro"/>
</dbReference>
<dbReference type="InterPro" id="IPR007159">
    <property type="entry name" value="SpoVT-AbrB_dom"/>
</dbReference>
<dbReference type="SMART" id="SM00966">
    <property type="entry name" value="SpoVT_AbrB"/>
    <property type="match status" value="1"/>
</dbReference>
<dbReference type="SUPFAM" id="SSF89447">
    <property type="entry name" value="AbrB/MazE/MraZ-like"/>
    <property type="match status" value="1"/>
</dbReference>
<proteinExistence type="predicted"/>
<dbReference type="RefSeq" id="WP_014803534.1">
    <property type="nucleotide sequence ID" value="NC_018020.1"/>
</dbReference>
<dbReference type="KEGG" id="tpx:Turpa_2386"/>
<dbReference type="OrthoDB" id="9811597at2"/>
<gene>
    <name evidence="2" type="ordered locus">Turpa_2386</name>
</gene>
<dbReference type="HOGENOM" id="CLU_168078_2_0_12"/>
<dbReference type="Proteomes" id="UP000006048">
    <property type="component" value="Chromosome"/>
</dbReference>
<accession>I4B6X1</accession>
<evidence type="ECO:0000259" key="1">
    <source>
        <dbReference type="SMART" id="SM00966"/>
    </source>
</evidence>
<dbReference type="STRING" id="869212.Turpa_2386"/>
<dbReference type="AlphaFoldDB" id="I4B6X1"/>
<name>I4B6X1_TURPD</name>
<sequence length="72" mass="8223">MSAVTAKYQATLPKPVREKLQLKAGDKVTFSIENDRVYIQKATGFDVPYLRSLETTLEEWASPEDEEAYKNL</sequence>
<evidence type="ECO:0000313" key="2">
    <source>
        <dbReference type="EMBL" id="AFM13028.1"/>
    </source>
</evidence>
<dbReference type="NCBIfam" id="TIGR01439">
    <property type="entry name" value="lp_hng_hel_AbrB"/>
    <property type="match status" value="1"/>
</dbReference>
<dbReference type="InterPro" id="IPR037914">
    <property type="entry name" value="SpoVT-AbrB_sf"/>
</dbReference>